<reference evidence="1 2" key="1">
    <citation type="journal article" date="2021" name="Nat. Commun.">
        <title>Genetic determinants of endophytism in the Arabidopsis root mycobiome.</title>
        <authorList>
            <person name="Mesny F."/>
            <person name="Miyauchi S."/>
            <person name="Thiergart T."/>
            <person name="Pickel B."/>
            <person name="Atanasova L."/>
            <person name="Karlsson M."/>
            <person name="Huettel B."/>
            <person name="Barry K.W."/>
            <person name="Haridas S."/>
            <person name="Chen C."/>
            <person name="Bauer D."/>
            <person name="Andreopoulos W."/>
            <person name="Pangilinan J."/>
            <person name="LaButti K."/>
            <person name="Riley R."/>
            <person name="Lipzen A."/>
            <person name="Clum A."/>
            <person name="Drula E."/>
            <person name="Henrissat B."/>
            <person name="Kohler A."/>
            <person name="Grigoriev I.V."/>
            <person name="Martin F.M."/>
            <person name="Hacquard S."/>
        </authorList>
    </citation>
    <scope>NUCLEOTIDE SEQUENCE [LARGE SCALE GENOMIC DNA]</scope>
    <source>
        <strain evidence="1 2">MPI-CAGE-CH-0241</strain>
    </source>
</reference>
<sequence>MFTSASLGPTSVVCRGWAKASEWDNLVGLYLINTNDAYRVLKQLFFNTAHVMAKSDCVPITHIVYRLRGMVMPASVAYSVVELERKLRHIGPQAYSTCAMLIGAALKAGNTIGILFLQYDL</sequence>
<dbReference type="EMBL" id="JAGPYM010000035">
    <property type="protein sequence ID" value="KAH6876425.1"/>
    <property type="molecule type" value="Genomic_DNA"/>
</dbReference>
<evidence type="ECO:0000313" key="1">
    <source>
        <dbReference type="EMBL" id="KAH6876425.1"/>
    </source>
</evidence>
<gene>
    <name evidence="1" type="ORF">B0T10DRAFT_465329</name>
</gene>
<dbReference type="AlphaFoldDB" id="A0A9P9AK30"/>
<dbReference type="Proteomes" id="UP000777438">
    <property type="component" value="Unassembled WGS sequence"/>
</dbReference>
<comment type="caution">
    <text evidence="1">The sequence shown here is derived from an EMBL/GenBank/DDBJ whole genome shotgun (WGS) entry which is preliminary data.</text>
</comment>
<accession>A0A9P9AK30</accession>
<organism evidence="1 2">
    <name type="scientific">Thelonectria olida</name>
    <dbReference type="NCBI Taxonomy" id="1576542"/>
    <lineage>
        <taxon>Eukaryota</taxon>
        <taxon>Fungi</taxon>
        <taxon>Dikarya</taxon>
        <taxon>Ascomycota</taxon>
        <taxon>Pezizomycotina</taxon>
        <taxon>Sordariomycetes</taxon>
        <taxon>Hypocreomycetidae</taxon>
        <taxon>Hypocreales</taxon>
        <taxon>Nectriaceae</taxon>
        <taxon>Thelonectria</taxon>
    </lineage>
</organism>
<name>A0A9P9AK30_9HYPO</name>
<keyword evidence="2" id="KW-1185">Reference proteome</keyword>
<protein>
    <submittedName>
        <fullName evidence="1">Uncharacterized protein</fullName>
    </submittedName>
</protein>
<proteinExistence type="predicted"/>
<evidence type="ECO:0000313" key="2">
    <source>
        <dbReference type="Proteomes" id="UP000777438"/>
    </source>
</evidence>